<keyword evidence="2" id="KW-1185">Reference proteome</keyword>
<sequence length="93" mass="10839">MSSTEKLAMFLNILAHHEKNRFIKVDYIRSGWSCYLLNLIRCSKMIMMIDGNDLRNLNFIYVLPGWEGSVANGRVLQDVVVQRNGLKYPRYAK</sequence>
<organism evidence="1 2">
    <name type="scientific">Solanum tuberosum</name>
    <name type="common">Potato</name>
    <dbReference type="NCBI Taxonomy" id="4113"/>
    <lineage>
        <taxon>Eukaryota</taxon>
        <taxon>Viridiplantae</taxon>
        <taxon>Streptophyta</taxon>
        <taxon>Embryophyta</taxon>
        <taxon>Tracheophyta</taxon>
        <taxon>Spermatophyta</taxon>
        <taxon>Magnoliopsida</taxon>
        <taxon>eudicotyledons</taxon>
        <taxon>Gunneridae</taxon>
        <taxon>Pentapetalae</taxon>
        <taxon>asterids</taxon>
        <taxon>lamiids</taxon>
        <taxon>Solanales</taxon>
        <taxon>Solanaceae</taxon>
        <taxon>Solanoideae</taxon>
        <taxon>Solaneae</taxon>
        <taxon>Solanum</taxon>
    </lineage>
</organism>
<accession>A0ABQ7WPM9</accession>
<evidence type="ECO:0000313" key="1">
    <source>
        <dbReference type="EMBL" id="KAH0781905.1"/>
    </source>
</evidence>
<comment type="caution">
    <text evidence="1">The sequence shown here is derived from an EMBL/GenBank/DDBJ whole genome shotgun (WGS) entry which is preliminary data.</text>
</comment>
<reference evidence="1 2" key="1">
    <citation type="journal article" date="2021" name="bioRxiv">
        <title>Chromosome-scale and haplotype-resolved genome assembly of a tetraploid potato cultivar.</title>
        <authorList>
            <person name="Sun H."/>
            <person name="Jiao W.-B."/>
            <person name="Krause K."/>
            <person name="Campoy J.A."/>
            <person name="Goel M."/>
            <person name="Folz-Donahue K."/>
            <person name="Kukat C."/>
            <person name="Huettel B."/>
            <person name="Schneeberger K."/>
        </authorList>
    </citation>
    <scope>NUCLEOTIDE SEQUENCE [LARGE SCALE GENOMIC DNA]</scope>
    <source>
        <strain evidence="1">SolTubOtavaFocal</strain>
        <tissue evidence="1">Leaves</tissue>
    </source>
</reference>
<gene>
    <name evidence="1" type="ORF">KY290_001503</name>
</gene>
<protein>
    <submittedName>
        <fullName evidence="1">Uncharacterized protein</fullName>
    </submittedName>
</protein>
<dbReference type="EMBL" id="JAIVGD010000001">
    <property type="protein sequence ID" value="KAH0781905.1"/>
    <property type="molecule type" value="Genomic_DNA"/>
</dbReference>
<proteinExistence type="predicted"/>
<dbReference type="Proteomes" id="UP000826656">
    <property type="component" value="Unassembled WGS sequence"/>
</dbReference>
<evidence type="ECO:0000313" key="2">
    <source>
        <dbReference type="Proteomes" id="UP000826656"/>
    </source>
</evidence>
<name>A0ABQ7WPM9_SOLTU</name>